<evidence type="ECO:0008006" key="3">
    <source>
        <dbReference type="Google" id="ProtNLM"/>
    </source>
</evidence>
<dbReference type="AlphaFoldDB" id="A0A2T1D277"/>
<evidence type="ECO:0000313" key="1">
    <source>
        <dbReference type="EMBL" id="PSB14504.1"/>
    </source>
</evidence>
<sequence>MTAYYFSNSLLGLIKEFVAWGINRRGNSYGWATTIVKAPLALAKWKYAAQSKRSLYRDVDLIEQIRAYLNSLNRKYSKQPSPMEDKKELKLMSFDQAVAIVEYHRSCCAPYRNNHCRRSQMAITRAWQRYLIIAFLTYCPLRQREIRELELGRTLIREEGYRVRLRPDDNKTGDDRDFRLVDVFPTPVITDLDYWLDHYRPNFLHQVETASESVESWLKFAHYPPDLLASKMQDIPQQMESIAIANGQSSREFVRLERKLKKLQAIPESRLQIPERLKQQFVFLSLGGTTGKDSVGLPLGPGNLTSLVKTAAFNASANLGEMGHLLFEGLEPRQTNPHFYRNNGITHERRYGNPEKRAAFHKMIGNSISEGDRTYNEMTASEKTVQAAGWWDTQSDKTDTPRRLHGILQQLSSQEKQLLKKLLE</sequence>
<dbReference type="EMBL" id="PVWG01000087">
    <property type="protein sequence ID" value="PSB14504.1"/>
    <property type="molecule type" value="Genomic_DNA"/>
</dbReference>
<protein>
    <recommendedName>
        <fullName evidence="3">Site-specific integrase</fullName>
    </recommendedName>
</protein>
<name>A0A2T1D277_9CYAN</name>
<proteinExistence type="predicted"/>
<evidence type="ECO:0000313" key="2">
    <source>
        <dbReference type="Proteomes" id="UP000238634"/>
    </source>
</evidence>
<comment type="caution">
    <text evidence="1">The sequence shown here is derived from an EMBL/GenBank/DDBJ whole genome shotgun (WGS) entry which is preliminary data.</text>
</comment>
<keyword evidence="2" id="KW-1185">Reference proteome</keyword>
<gene>
    <name evidence="1" type="ORF">C7B65_26345</name>
</gene>
<accession>A0A2T1D277</accession>
<dbReference type="Proteomes" id="UP000238634">
    <property type="component" value="Unassembled WGS sequence"/>
</dbReference>
<reference evidence="1 2" key="1">
    <citation type="submission" date="2018-02" db="EMBL/GenBank/DDBJ databases">
        <authorList>
            <person name="Cohen D.B."/>
            <person name="Kent A.D."/>
        </authorList>
    </citation>
    <scope>NUCLEOTIDE SEQUENCE [LARGE SCALE GENOMIC DNA]</scope>
    <source>
        <strain evidence="1 2">ULC007</strain>
    </source>
</reference>
<reference evidence="1 2" key="2">
    <citation type="submission" date="2018-03" db="EMBL/GenBank/DDBJ databases">
        <title>The ancient ancestry and fast evolution of plastids.</title>
        <authorList>
            <person name="Moore K.R."/>
            <person name="Magnabosco C."/>
            <person name="Momper L."/>
            <person name="Gold D.A."/>
            <person name="Bosak T."/>
            <person name="Fournier G.P."/>
        </authorList>
    </citation>
    <scope>NUCLEOTIDE SEQUENCE [LARGE SCALE GENOMIC DNA]</scope>
    <source>
        <strain evidence="1 2">ULC007</strain>
    </source>
</reference>
<organism evidence="1 2">
    <name type="scientific">Phormidesmis priestleyi ULC007</name>
    <dbReference type="NCBI Taxonomy" id="1920490"/>
    <lineage>
        <taxon>Bacteria</taxon>
        <taxon>Bacillati</taxon>
        <taxon>Cyanobacteriota</taxon>
        <taxon>Cyanophyceae</taxon>
        <taxon>Leptolyngbyales</taxon>
        <taxon>Leptolyngbyaceae</taxon>
        <taxon>Phormidesmis</taxon>
    </lineage>
</organism>